<feature type="chain" id="PRO_5037277002" evidence="2">
    <location>
        <begin position="25"/>
        <end position="422"/>
    </location>
</feature>
<name>A0A916XE60_9SPHI</name>
<comment type="similarity">
    <text evidence="1">Belongs to the outer membrane factor (OMF) (TC 1.B.17) family.</text>
</comment>
<dbReference type="InterPro" id="IPR010131">
    <property type="entry name" value="MdtP/NodT-like"/>
</dbReference>
<dbReference type="RefSeq" id="WP_188626806.1">
    <property type="nucleotide sequence ID" value="NZ_BMIL01000006.1"/>
</dbReference>
<protein>
    <submittedName>
        <fullName evidence="3">Cation transporter</fullName>
    </submittedName>
</protein>
<gene>
    <name evidence="3" type="ORF">GCM10011387_20530</name>
</gene>
<evidence type="ECO:0000313" key="3">
    <source>
        <dbReference type="EMBL" id="GGC67021.1"/>
    </source>
</evidence>
<reference evidence="3" key="2">
    <citation type="submission" date="2020-09" db="EMBL/GenBank/DDBJ databases">
        <authorList>
            <person name="Sun Q."/>
            <person name="Zhou Y."/>
        </authorList>
    </citation>
    <scope>NUCLEOTIDE SEQUENCE</scope>
    <source>
        <strain evidence="3">CGMCC 1.15343</strain>
    </source>
</reference>
<proteinExistence type="inferred from homology"/>
<dbReference type="InterPro" id="IPR003423">
    <property type="entry name" value="OMP_efflux"/>
</dbReference>
<keyword evidence="2" id="KW-0732">Signal</keyword>
<dbReference type="EMBL" id="BMIL01000006">
    <property type="protein sequence ID" value="GGC67021.1"/>
    <property type="molecule type" value="Genomic_DNA"/>
</dbReference>
<dbReference type="PANTHER" id="PTHR30203:SF23">
    <property type="entry name" value="OUTER MEMBRANE EFFLUX PROTEIN"/>
    <property type="match status" value="1"/>
</dbReference>
<organism evidence="3 4">
    <name type="scientific">Pedobacter quisquiliarum</name>
    <dbReference type="NCBI Taxonomy" id="1834438"/>
    <lineage>
        <taxon>Bacteria</taxon>
        <taxon>Pseudomonadati</taxon>
        <taxon>Bacteroidota</taxon>
        <taxon>Sphingobacteriia</taxon>
        <taxon>Sphingobacteriales</taxon>
        <taxon>Sphingobacteriaceae</taxon>
        <taxon>Pedobacter</taxon>
    </lineage>
</organism>
<dbReference type="Proteomes" id="UP000651668">
    <property type="component" value="Unassembled WGS sequence"/>
</dbReference>
<dbReference type="Gene3D" id="1.20.1600.10">
    <property type="entry name" value="Outer membrane efflux proteins (OEP)"/>
    <property type="match status" value="1"/>
</dbReference>
<evidence type="ECO:0000256" key="2">
    <source>
        <dbReference type="SAM" id="SignalP"/>
    </source>
</evidence>
<comment type="caution">
    <text evidence="3">The sequence shown here is derived from an EMBL/GenBank/DDBJ whole genome shotgun (WGS) entry which is preliminary data.</text>
</comment>
<accession>A0A916XE60</accession>
<reference evidence="3" key="1">
    <citation type="journal article" date="2014" name="Int. J. Syst. Evol. Microbiol.">
        <title>Complete genome sequence of Corynebacterium casei LMG S-19264T (=DSM 44701T), isolated from a smear-ripened cheese.</title>
        <authorList>
            <consortium name="US DOE Joint Genome Institute (JGI-PGF)"/>
            <person name="Walter F."/>
            <person name="Albersmeier A."/>
            <person name="Kalinowski J."/>
            <person name="Ruckert C."/>
        </authorList>
    </citation>
    <scope>NUCLEOTIDE SEQUENCE</scope>
    <source>
        <strain evidence="3">CGMCC 1.15343</strain>
    </source>
</reference>
<dbReference type="AlphaFoldDB" id="A0A916XE60"/>
<keyword evidence="4" id="KW-1185">Reference proteome</keyword>
<dbReference type="Pfam" id="PF02321">
    <property type="entry name" value="OEP"/>
    <property type="match status" value="2"/>
</dbReference>
<dbReference type="GO" id="GO:0015562">
    <property type="term" value="F:efflux transmembrane transporter activity"/>
    <property type="evidence" value="ECO:0007669"/>
    <property type="project" value="InterPro"/>
</dbReference>
<dbReference type="SUPFAM" id="SSF56954">
    <property type="entry name" value="Outer membrane efflux proteins (OEP)"/>
    <property type="match status" value="1"/>
</dbReference>
<sequence length="422" mass="47723">MKVRITIVWLLAILPFKAAFSQHATTLTLKDAEQLFLRNNASLLAQRFMVEKSKAEIITARLFDNPELSYENLLYNHETRRLLETSNASGQYTAAITQLFKLAGKRNKDIRVAETASKMEGIVYADLIRSLRFELRSTFYQAYYAEQDLTLYEQLISSLKQLLMASEQQLQLGNIAGKDVIRIKSRLYGLQLEQVNHQNELDELKGQLKLLTGLEAAENIQLNAPEKTSGALTVKKIPFPVLLDSAKQNRADLYLAKTGLTYAQNVLDVQKANAIPDIAVSLTYDLKGNYPEKYTGIGVSVPLPLFNRNQGELKKARISIDAARAEISRKEAEVTSELFNSYQAALKIEALFSQVDTQFKGSFDQLMDGVFKNYSTRHISLLEFLDIYDAYKDSITQLNELSARLMTARETLNYQTGTNIFK</sequence>
<evidence type="ECO:0000313" key="4">
    <source>
        <dbReference type="Proteomes" id="UP000651668"/>
    </source>
</evidence>
<evidence type="ECO:0000256" key="1">
    <source>
        <dbReference type="ARBA" id="ARBA00007613"/>
    </source>
</evidence>
<dbReference type="PANTHER" id="PTHR30203">
    <property type="entry name" value="OUTER MEMBRANE CATION EFFLUX PROTEIN"/>
    <property type="match status" value="1"/>
</dbReference>
<feature type="signal peptide" evidence="2">
    <location>
        <begin position="1"/>
        <end position="24"/>
    </location>
</feature>